<dbReference type="InParanoid" id="A0A0V1AVT2"/>
<sequence length="60" mass="6524">MYSLNQNFYSAASLVGELSTRGECFFVCVSSTNRETQPTSKISGMTSANIDYAYADLADP</sequence>
<accession>A0A0V1AVT2</accession>
<evidence type="ECO:0000313" key="1">
    <source>
        <dbReference type="EMBL" id="KRY28916.1"/>
    </source>
</evidence>
<comment type="caution">
    <text evidence="1">The sequence shown here is derived from an EMBL/GenBank/DDBJ whole genome shotgun (WGS) entry which is preliminary data.</text>
</comment>
<dbReference type="AlphaFoldDB" id="A0A0V1AVT2"/>
<reference evidence="1 2" key="1">
    <citation type="submission" date="2015-01" db="EMBL/GenBank/DDBJ databases">
        <title>Evolution of Trichinella species and genotypes.</title>
        <authorList>
            <person name="Korhonen P.K."/>
            <person name="Edoardo P."/>
            <person name="Giuseppe L.R."/>
            <person name="Gasser R.B."/>
        </authorList>
    </citation>
    <scope>NUCLEOTIDE SEQUENCE [LARGE SCALE GENOMIC DNA]</scope>
    <source>
        <strain evidence="1">ISS3</strain>
    </source>
</reference>
<dbReference type="EMBL" id="JYDH01000187">
    <property type="protein sequence ID" value="KRY28916.1"/>
    <property type="molecule type" value="Genomic_DNA"/>
</dbReference>
<evidence type="ECO:0000313" key="2">
    <source>
        <dbReference type="Proteomes" id="UP000054776"/>
    </source>
</evidence>
<proteinExistence type="predicted"/>
<protein>
    <submittedName>
        <fullName evidence="1">Uncharacterized protein</fullName>
    </submittedName>
</protein>
<gene>
    <name evidence="1" type="ORF">T01_624</name>
</gene>
<keyword evidence="2" id="KW-1185">Reference proteome</keyword>
<organism evidence="1 2">
    <name type="scientific">Trichinella spiralis</name>
    <name type="common">Trichina worm</name>
    <dbReference type="NCBI Taxonomy" id="6334"/>
    <lineage>
        <taxon>Eukaryota</taxon>
        <taxon>Metazoa</taxon>
        <taxon>Ecdysozoa</taxon>
        <taxon>Nematoda</taxon>
        <taxon>Enoplea</taxon>
        <taxon>Dorylaimia</taxon>
        <taxon>Trichinellida</taxon>
        <taxon>Trichinellidae</taxon>
        <taxon>Trichinella</taxon>
    </lineage>
</organism>
<dbReference type="Proteomes" id="UP000054776">
    <property type="component" value="Unassembled WGS sequence"/>
</dbReference>
<name>A0A0V1AVT2_TRISP</name>